<dbReference type="GO" id="GO:0008270">
    <property type="term" value="F:zinc ion binding"/>
    <property type="evidence" value="ECO:0007669"/>
    <property type="project" value="UniProtKB-KW"/>
</dbReference>
<dbReference type="PANTHER" id="PTHR44029:SF1">
    <property type="entry name" value="DNAJ HOMOLOG SUBFAMILY C MEMBER 21"/>
    <property type="match status" value="1"/>
</dbReference>
<dbReference type="InterPro" id="IPR054076">
    <property type="entry name" value="ZUO1-like_ZHD"/>
</dbReference>
<dbReference type="GO" id="GO:0003676">
    <property type="term" value="F:nucleic acid binding"/>
    <property type="evidence" value="ECO:0007669"/>
    <property type="project" value="InterPro"/>
</dbReference>
<evidence type="ECO:0000313" key="9">
    <source>
        <dbReference type="Proteomes" id="UP000781932"/>
    </source>
</evidence>
<evidence type="ECO:0000259" key="7">
    <source>
        <dbReference type="PROSITE" id="PS50157"/>
    </source>
</evidence>
<accession>A0A9P6HSZ9</accession>
<feature type="compositionally biased region" description="Low complexity" evidence="5">
    <location>
        <begin position="265"/>
        <end position="282"/>
    </location>
</feature>
<gene>
    <name evidence="8" type="ORF">CkaCkLH20_12050</name>
</gene>
<dbReference type="Pfam" id="PF00226">
    <property type="entry name" value="DnaJ"/>
    <property type="match status" value="1"/>
</dbReference>
<comment type="caution">
    <text evidence="8">The sequence shown here is derived from an EMBL/GenBank/DDBJ whole genome shotgun (WGS) entry which is preliminary data.</text>
</comment>
<feature type="domain" description="J" evidence="6">
    <location>
        <begin position="23"/>
        <end position="89"/>
    </location>
</feature>
<dbReference type="InterPro" id="IPR018253">
    <property type="entry name" value="DnaJ_domain_CS"/>
</dbReference>
<dbReference type="PANTHER" id="PTHR44029">
    <property type="entry name" value="DNAJ HOMOLOG SUBFAMILY C MEMBER 21"/>
    <property type="match status" value="1"/>
</dbReference>
<dbReference type="PROSITE" id="PS50076">
    <property type="entry name" value="DNAJ_2"/>
    <property type="match status" value="1"/>
</dbReference>
<feature type="compositionally biased region" description="Basic and acidic residues" evidence="5">
    <location>
        <begin position="419"/>
        <end position="431"/>
    </location>
</feature>
<dbReference type="InterPro" id="IPR003604">
    <property type="entry name" value="Matrin/U1-like-C_Znf_C2H2"/>
</dbReference>
<dbReference type="Proteomes" id="UP000781932">
    <property type="component" value="Unassembled WGS sequence"/>
</dbReference>
<proteinExistence type="predicted"/>
<sequence>MGAQQSSGRDAAGESASQPVKTCYYELLSVERDASDDEIKKAYRRRALELHPDRNYGDVENATRRFAEVQAAYEVLSDHQERAWYDSHREAILRGADPEDTDGRSPEFNNVKLTSTEDIFALIRRFDSTVPFTDEPAGFFGISKATFDHLLDEEIAAGEYTHGDVPDYPSFGTSTDSYEYVAKPFYSNWAGFSTRKTFSWKDKYRLSDAPDRRIRRLMEKENKKMRDEAVRDFNDAVRFLVTFVRKRDPRYLPNTQTAAERQESLRNAAAAQAARSRAANLEKLSDATVPDWAQSRDDGDAGGHFDETEEEESEVEVLECVVCDKTFKSEKSFEAHERSKKHLKAVQQLRRQMKNEDVELDLNLSPVPEKVTPVDDEGGQAEEQAADEAPDRPPGDSPALPTDGKDGNVSGNSSEHDDEYAPRDDVEKRFFAESPLANAAREDASRDEDGQAVAAIDALDIEDDGDTQPQAKKVGKAKAKREKRAARQAAEEAKGSAHTCGTCKASFPSKTRLFNHIRDLDHAAPLQQNPTGGGKKKRR</sequence>
<dbReference type="SMART" id="SM00271">
    <property type="entry name" value="DnaJ"/>
    <property type="match status" value="1"/>
</dbReference>
<dbReference type="InterPro" id="IPR001623">
    <property type="entry name" value="DnaJ_domain"/>
</dbReference>
<dbReference type="PROSITE" id="PS00636">
    <property type="entry name" value="DNAJ_1"/>
    <property type="match status" value="1"/>
</dbReference>
<dbReference type="GeneID" id="62167838"/>
<dbReference type="SMART" id="SM00355">
    <property type="entry name" value="ZnF_C2H2"/>
    <property type="match status" value="2"/>
</dbReference>
<dbReference type="RefSeq" id="XP_038739844.1">
    <property type="nucleotide sequence ID" value="XM_038894764.1"/>
</dbReference>
<dbReference type="Pfam" id="PF12171">
    <property type="entry name" value="zf-C2H2_jaz"/>
    <property type="match status" value="1"/>
</dbReference>
<reference evidence="8" key="2">
    <citation type="submission" date="2020-11" db="EMBL/GenBank/DDBJ databases">
        <title>Whole genome sequencing of Colletotrichum sp.</title>
        <authorList>
            <person name="Li H."/>
        </authorList>
    </citation>
    <scope>NUCLEOTIDE SEQUENCE</scope>
    <source>
        <strain evidence="8">CkLH20</strain>
    </source>
</reference>
<evidence type="ECO:0000256" key="3">
    <source>
        <dbReference type="ARBA" id="ARBA00022833"/>
    </source>
</evidence>
<feature type="domain" description="C2H2-type" evidence="7">
    <location>
        <begin position="498"/>
        <end position="527"/>
    </location>
</feature>
<dbReference type="InterPro" id="IPR013087">
    <property type="entry name" value="Znf_C2H2_type"/>
</dbReference>
<dbReference type="OrthoDB" id="5894at2759"/>
<dbReference type="Pfam" id="PF21884">
    <property type="entry name" value="ZUO1-like_ZHD"/>
    <property type="match status" value="1"/>
</dbReference>
<feature type="compositionally biased region" description="Basic residues" evidence="5">
    <location>
        <begin position="473"/>
        <end position="486"/>
    </location>
</feature>
<dbReference type="SUPFAM" id="SSF57667">
    <property type="entry name" value="beta-beta-alpha zinc fingers"/>
    <property type="match status" value="1"/>
</dbReference>
<protein>
    <submittedName>
        <fullName evidence="8">C2H2 finger domain-containing protein</fullName>
    </submittedName>
</protein>
<dbReference type="SMART" id="SM00451">
    <property type="entry name" value="ZnF_U1"/>
    <property type="match status" value="1"/>
</dbReference>
<name>A0A9P6HSZ9_9PEZI</name>
<dbReference type="Gene3D" id="1.10.287.110">
    <property type="entry name" value="DnaJ domain"/>
    <property type="match status" value="1"/>
</dbReference>
<dbReference type="EMBL" id="JAATWM020000054">
    <property type="protein sequence ID" value="KAF9870383.1"/>
    <property type="molecule type" value="Genomic_DNA"/>
</dbReference>
<evidence type="ECO:0000313" key="8">
    <source>
        <dbReference type="EMBL" id="KAF9870383.1"/>
    </source>
</evidence>
<keyword evidence="2 4" id="KW-0863">Zinc-finger</keyword>
<dbReference type="InterPro" id="IPR036869">
    <property type="entry name" value="J_dom_sf"/>
</dbReference>
<dbReference type="SUPFAM" id="SSF46565">
    <property type="entry name" value="Chaperone J-domain"/>
    <property type="match status" value="1"/>
</dbReference>
<evidence type="ECO:0000256" key="2">
    <source>
        <dbReference type="ARBA" id="ARBA00022771"/>
    </source>
</evidence>
<keyword evidence="9" id="KW-1185">Reference proteome</keyword>
<dbReference type="Gene3D" id="3.30.160.60">
    <property type="entry name" value="Classic Zinc Finger"/>
    <property type="match status" value="1"/>
</dbReference>
<organism evidence="8 9">
    <name type="scientific">Colletotrichum karsti</name>
    <dbReference type="NCBI Taxonomy" id="1095194"/>
    <lineage>
        <taxon>Eukaryota</taxon>
        <taxon>Fungi</taxon>
        <taxon>Dikarya</taxon>
        <taxon>Ascomycota</taxon>
        <taxon>Pezizomycotina</taxon>
        <taxon>Sordariomycetes</taxon>
        <taxon>Hypocreomycetidae</taxon>
        <taxon>Glomerellales</taxon>
        <taxon>Glomerellaceae</taxon>
        <taxon>Colletotrichum</taxon>
        <taxon>Colletotrichum boninense species complex</taxon>
    </lineage>
</organism>
<dbReference type="FunFam" id="1.10.287.110:FF:000046">
    <property type="entry name" value="dnaJ homolog subfamily C member 21"/>
    <property type="match status" value="1"/>
</dbReference>
<dbReference type="CDD" id="cd06257">
    <property type="entry name" value="DnaJ"/>
    <property type="match status" value="1"/>
</dbReference>
<keyword evidence="3" id="KW-0862">Zinc</keyword>
<evidence type="ECO:0000259" key="6">
    <source>
        <dbReference type="PROSITE" id="PS50076"/>
    </source>
</evidence>
<evidence type="ECO:0000256" key="5">
    <source>
        <dbReference type="SAM" id="MobiDB-lite"/>
    </source>
</evidence>
<feature type="compositionally biased region" description="Basic and acidic residues" evidence="5">
    <location>
        <begin position="440"/>
        <end position="449"/>
    </location>
</feature>
<dbReference type="InterPro" id="IPR022755">
    <property type="entry name" value="Znf_C2H2_jaz"/>
</dbReference>
<dbReference type="GO" id="GO:0005737">
    <property type="term" value="C:cytoplasm"/>
    <property type="evidence" value="ECO:0007669"/>
    <property type="project" value="TreeGrafter"/>
</dbReference>
<feature type="region of interest" description="Disordered" evidence="5">
    <location>
        <begin position="252"/>
        <end position="313"/>
    </location>
</feature>
<evidence type="ECO:0000256" key="4">
    <source>
        <dbReference type="PROSITE-ProRule" id="PRU00042"/>
    </source>
</evidence>
<dbReference type="InterPro" id="IPR036236">
    <property type="entry name" value="Znf_C2H2_sf"/>
</dbReference>
<reference evidence="8" key="1">
    <citation type="submission" date="2020-03" db="EMBL/GenBank/DDBJ databases">
        <authorList>
            <person name="He L."/>
        </authorList>
    </citation>
    <scope>NUCLEOTIDE SEQUENCE</scope>
    <source>
        <strain evidence="8">CkLH20</strain>
    </source>
</reference>
<feature type="compositionally biased region" description="Basic and acidic residues" evidence="5">
    <location>
        <begin position="294"/>
        <end position="306"/>
    </location>
</feature>
<dbReference type="PROSITE" id="PS00028">
    <property type="entry name" value="ZINC_FINGER_C2H2_1"/>
    <property type="match status" value="2"/>
</dbReference>
<dbReference type="PRINTS" id="PR00625">
    <property type="entry name" value="JDOMAIN"/>
</dbReference>
<dbReference type="InterPro" id="IPR051964">
    <property type="entry name" value="Chaperone_stress_response"/>
</dbReference>
<evidence type="ECO:0000256" key="1">
    <source>
        <dbReference type="ARBA" id="ARBA00022723"/>
    </source>
</evidence>
<feature type="region of interest" description="Disordered" evidence="5">
    <location>
        <begin position="357"/>
        <end position="539"/>
    </location>
</feature>
<dbReference type="AlphaFoldDB" id="A0A9P6HSZ9"/>
<feature type="domain" description="C2H2-type" evidence="7">
    <location>
        <begin position="318"/>
        <end position="342"/>
    </location>
</feature>
<dbReference type="PROSITE" id="PS50157">
    <property type="entry name" value="ZINC_FINGER_C2H2_2"/>
    <property type="match status" value="2"/>
</dbReference>
<keyword evidence="1" id="KW-0479">Metal-binding</keyword>
<feature type="compositionally biased region" description="Acidic residues" evidence="5">
    <location>
        <begin position="374"/>
        <end position="388"/>
    </location>
</feature>